<comment type="caution">
    <text evidence="1">The sequence shown here is derived from an EMBL/GenBank/DDBJ whole genome shotgun (WGS) entry which is preliminary data.</text>
</comment>
<organism evidence="1 2">
    <name type="scientific">Archangium lansingense</name>
    <dbReference type="NCBI Taxonomy" id="2995310"/>
    <lineage>
        <taxon>Bacteria</taxon>
        <taxon>Pseudomonadati</taxon>
        <taxon>Myxococcota</taxon>
        <taxon>Myxococcia</taxon>
        <taxon>Myxococcales</taxon>
        <taxon>Cystobacterineae</taxon>
        <taxon>Archangiaceae</taxon>
        <taxon>Archangium</taxon>
    </lineage>
</organism>
<dbReference type="EMBL" id="JAPNKA010000001">
    <property type="protein sequence ID" value="MCY1076832.1"/>
    <property type="molecule type" value="Genomic_DNA"/>
</dbReference>
<evidence type="ECO:0000313" key="1">
    <source>
        <dbReference type="EMBL" id="MCY1076832.1"/>
    </source>
</evidence>
<dbReference type="RefSeq" id="WP_267535694.1">
    <property type="nucleotide sequence ID" value="NZ_JAPNKA010000001.1"/>
</dbReference>
<protein>
    <submittedName>
        <fullName evidence="1">Uncharacterized protein</fullName>
    </submittedName>
</protein>
<evidence type="ECO:0000313" key="2">
    <source>
        <dbReference type="Proteomes" id="UP001207654"/>
    </source>
</evidence>
<reference evidence="1 2" key="1">
    <citation type="submission" date="2022-11" db="EMBL/GenBank/DDBJ databases">
        <title>Minimal conservation of predation-associated metabolite biosynthetic gene clusters underscores biosynthetic potential of Myxococcota including descriptions for ten novel species: Archangium lansinium sp. nov., Myxococcus landrumus sp. nov., Nannocystis bai.</title>
        <authorList>
            <person name="Ahearne A."/>
            <person name="Stevens C."/>
            <person name="Phillips K."/>
        </authorList>
    </citation>
    <scope>NUCLEOTIDE SEQUENCE [LARGE SCALE GENOMIC DNA]</scope>
    <source>
        <strain evidence="1 2">MIWBW</strain>
    </source>
</reference>
<name>A0ABT4A5B8_9BACT</name>
<dbReference type="Proteomes" id="UP001207654">
    <property type="component" value="Unassembled WGS sequence"/>
</dbReference>
<proteinExistence type="predicted"/>
<sequence>MQLVTVKALLSAEQQTPVAHGKKGRDELVCRFTESGAAHLFRARRCGA</sequence>
<gene>
    <name evidence="1" type="ORF">OV287_20335</name>
</gene>
<keyword evidence="2" id="KW-1185">Reference proteome</keyword>
<accession>A0ABT4A5B8</accession>